<name>A0ABY5FZM5_9MICO</name>
<reference evidence="3" key="1">
    <citation type="submission" date="2022-07" db="EMBL/GenBank/DDBJ databases">
        <title>Taxonomic analysis of Microcella humidisoli nov. sp., isolated from riverside soil.</title>
        <authorList>
            <person name="Molina K.M."/>
            <person name="Kim S.B."/>
        </authorList>
    </citation>
    <scope>NUCLEOTIDE SEQUENCE</scope>
    <source>
        <strain evidence="3">MMS21-STM10</strain>
    </source>
</reference>
<dbReference type="PANTHER" id="PTHR10566">
    <property type="entry name" value="CHAPERONE-ACTIVITY OF BC1 COMPLEX CABC1 -RELATED"/>
    <property type="match status" value="1"/>
</dbReference>
<dbReference type="Proteomes" id="UP001060039">
    <property type="component" value="Chromosome"/>
</dbReference>
<dbReference type="Pfam" id="PF03109">
    <property type="entry name" value="ABC1"/>
    <property type="match status" value="1"/>
</dbReference>
<comment type="similarity">
    <text evidence="1">Belongs to the protein kinase superfamily. ADCK protein kinase family.</text>
</comment>
<organism evidence="3 4">
    <name type="scientific">Microcella humidisoli</name>
    <dbReference type="NCBI Taxonomy" id="2963406"/>
    <lineage>
        <taxon>Bacteria</taxon>
        <taxon>Bacillati</taxon>
        <taxon>Actinomycetota</taxon>
        <taxon>Actinomycetes</taxon>
        <taxon>Micrococcales</taxon>
        <taxon>Microbacteriaceae</taxon>
        <taxon>Microcella</taxon>
    </lineage>
</organism>
<sequence length="540" mass="59456">MRFAARALAQAWWFELVLPRFGLARFAARGRIRRLQKLARRFHDLAADLGGLMIKVGQFLSSRLDILPPEITRELEGLQDEVAPESFARIVEQIERELGIPLDRAFASIETEPIAAASLGQAHRARLSPGIAADLGFEQVVVKVLRPGIEQIVEVDLAALRRVGRWLSRVKLVNRRADAPALVEEFATTSLEEIDYVHEAINVERFAGDFADDPRVGTPVVVWERSARRVLTLSDVTAIKISDVAALQAAGIDPNAVAAELARATFEQIFVAGFFHADPHPGNIFVTPSAEHGFTLTYIDFGMMGEITDELRTGLQQFIFAVAARDARGWVVATQRLGVLLPSADTVELERAITALFDRFGGMGVAELTRIDPRELEQFALQFSELVRTLPFQLPENYLLLVRTISLISGVTSALNRDFNMWDAVDPFARTLLNGGGASTLRSVGREGVAILSALARLPQRVDALATRLDRGELATRSPEVEQRLRVLDGSVRRATSAILFAALLIGGILLRPSDEVLSWVLLGASALPLLHVVLPWRLR</sequence>
<evidence type="ECO:0000256" key="1">
    <source>
        <dbReference type="ARBA" id="ARBA00009670"/>
    </source>
</evidence>
<gene>
    <name evidence="3" type="ORF">NNL39_07555</name>
</gene>
<dbReference type="InterPro" id="IPR011009">
    <property type="entry name" value="Kinase-like_dom_sf"/>
</dbReference>
<feature type="domain" description="ABC1 atypical kinase-like" evidence="2">
    <location>
        <begin position="78"/>
        <end position="329"/>
    </location>
</feature>
<dbReference type="EMBL" id="CP101497">
    <property type="protein sequence ID" value="UTT63788.1"/>
    <property type="molecule type" value="Genomic_DNA"/>
</dbReference>
<evidence type="ECO:0000313" key="4">
    <source>
        <dbReference type="Proteomes" id="UP001060039"/>
    </source>
</evidence>
<proteinExistence type="inferred from homology"/>
<dbReference type="SUPFAM" id="SSF56112">
    <property type="entry name" value="Protein kinase-like (PK-like)"/>
    <property type="match status" value="1"/>
</dbReference>
<keyword evidence="4" id="KW-1185">Reference proteome</keyword>
<dbReference type="RefSeq" id="WP_255160913.1">
    <property type="nucleotide sequence ID" value="NZ_CP101497.1"/>
</dbReference>
<dbReference type="InterPro" id="IPR050154">
    <property type="entry name" value="UbiB_kinase"/>
</dbReference>
<dbReference type="CDD" id="cd05121">
    <property type="entry name" value="ABC1_ADCK3-like"/>
    <property type="match status" value="1"/>
</dbReference>
<evidence type="ECO:0000259" key="2">
    <source>
        <dbReference type="Pfam" id="PF03109"/>
    </source>
</evidence>
<dbReference type="InterPro" id="IPR004147">
    <property type="entry name" value="ABC1_dom"/>
</dbReference>
<evidence type="ECO:0000313" key="3">
    <source>
        <dbReference type="EMBL" id="UTT63788.1"/>
    </source>
</evidence>
<accession>A0ABY5FZM5</accession>
<dbReference type="PANTHER" id="PTHR10566:SF113">
    <property type="entry name" value="PROTEIN ACTIVITY OF BC1 COMPLEX KINASE 7, CHLOROPLASTIC"/>
    <property type="match status" value="1"/>
</dbReference>
<protein>
    <submittedName>
        <fullName evidence="3">AarF/UbiB family protein</fullName>
    </submittedName>
</protein>